<protein>
    <submittedName>
        <fullName evidence="2">DNA-deoxyinosine glycosylase</fullName>
    </submittedName>
</protein>
<comment type="caution">
    <text evidence="2">The sequence shown here is derived from an EMBL/GenBank/DDBJ whole genome shotgun (WGS) entry which is preliminary data.</text>
</comment>
<dbReference type="RefSeq" id="WP_105957968.1">
    <property type="nucleotide sequence ID" value="NZ_PVNS01000002.1"/>
</dbReference>
<dbReference type="NCBIfam" id="TIGR04274">
    <property type="entry name" value="hypoxanDNAglyco"/>
    <property type="match status" value="1"/>
</dbReference>
<reference evidence="2 3" key="1">
    <citation type="submission" date="2018-03" db="EMBL/GenBank/DDBJ databases">
        <title>Bacillus urumqiensis sp. nov., a moderately haloalkaliphilic bacterium isolated from a salt lake.</title>
        <authorList>
            <person name="Zhao B."/>
            <person name="Liao Z."/>
        </authorList>
    </citation>
    <scope>NUCLEOTIDE SEQUENCE [LARGE SCALE GENOMIC DNA]</scope>
    <source>
        <strain evidence="2 3">BZ-SZ-XJ18</strain>
    </source>
</reference>
<dbReference type="InterPro" id="IPR026353">
    <property type="entry name" value="Hypoxan-DNA_Glyclase"/>
</dbReference>
<proteinExistence type="predicted"/>
<name>A0A2P6MKX3_ALKUR</name>
<dbReference type="Proteomes" id="UP000243650">
    <property type="component" value="Unassembled WGS sequence"/>
</dbReference>
<organism evidence="2 3">
    <name type="scientific">Alkalicoccus urumqiensis</name>
    <name type="common">Bacillus urumqiensis</name>
    <dbReference type="NCBI Taxonomy" id="1548213"/>
    <lineage>
        <taxon>Bacteria</taxon>
        <taxon>Bacillati</taxon>
        <taxon>Bacillota</taxon>
        <taxon>Bacilli</taxon>
        <taxon>Bacillales</taxon>
        <taxon>Bacillaceae</taxon>
        <taxon>Alkalicoccus</taxon>
    </lineage>
</organism>
<dbReference type="OrthoDB" id="9799921at2"/>
<dbReference type="InterPro" id="IPR036895">
    <property type="entry name" value="Uracil-DNA_glycosylase-like_sf"/>
</dbReference>
<dbReference type="EMBL" id="PVNS01000002">
    <property type="protein sequence ID" value="PRO66932.1"/>
    <property type="molecule type" value="Genomic_DNA"/>
</dbReference>
<evidence type="ECO:0000313" key="3">
    <source>
        <dbReference type="Proteomes" id="UP000243650"/>
    </source>
</evidence>
<evidence type="ECO:0000313" key="2">
    <source>
        <dbReference type="EMBL" id="PRO66932.1"/>
    </source>
</evidence>
<dbReference type="InterPro" id="IPR005122">
    <property type="entry name" value="Uracil-DNA_glycosylase-like"/>
</dbReference>
<dbReference type="SUPFAM" id="SSF52141">
    <property type="entry name" value="Uracil-DNA glycosylase-like"/>
    <property type="match status" value="1"/>
</dbReference>
<dbReference type="AlphaFoldDB" id="A0A2P6MKX3"/>
<keyword evidence="3" id="KW-1185">Reference proteome</keyword>
<evidence type="ECO:0000259" key="1">
    <source>
        <dbReference type="Pfam" id="PF03167"/>
    </source>
</evidence>
<feature type="domain" description="Uracil-DNA glycosylase-like" evidence="1">
    <location>
        <begin position="10"/>
        <end position="158"/>
    </location>
</feature>
<gene>
    <name evidence="2" type="ORF">C6I21_03140</name>
</gene>
<dbReference type="Gene3D" id="3.40.470.10">
    <property type="entry name" value="Uracil-DNA glycosylase-like domain"/>
    <property type="match status" value="1"/>
</dbReference>
<dbReference type="CDD" id="cd10032">
    <property type="entry name" value="UDG-F6_HDG"/>
    <property type="match status" value="1"/>
</dbReference>
<dbReference type="Pfam" id="PF03167">
    <property type="entry name" value="UDG"/>
    <property type="match status" value="1"/>
</dbReference>
<sequence length="167" mass="19095">MLYSMDPILPEHPVILLLGSMPGAKSLETQQYYAHPRNHFWPILERVTGIPFTASDYETKVKLLKEHRIALWDVIGSCEREGSLDSRIKKENPNDIGGIFKKYTKIRACGLNGTKAYTSFTKYVTGDEVYITKLPSTSPIPGKNVLSFEEKVEVWRDFLQPYLKQTI</sequence>
<accession>A0A2P6MKX3</accession>